<dbReference type="SUPFAM" id="SSF50978">
    <property type="entry name" value="WD40 repeat-like"/>
    <property type="match status" value="1"/>
</dbReference>
<dbReference type="Gene3D" id="1.10.150.910">
    <property type="match status" value="1"/>
</dbReference>
<gene>
    <name evidence="10" type="primary">SF3B3</name>
    <name evidence="10" type="ORF">HK099_004229</name>
</gene>
<evidence type="ECO:0000256" key="1">
    <source>
        <dbReference type="ARBA" id="ARBA00004123"/>
    </source>
</evidence>
<keyword evidence="4" id="KW-0508">mRNA splicing</keyword>
<comment type="caution">
    <text evidence="10">The sequence shown here is derived from an EMBL/GenBank/DDBJ whole genome shotgun (WGS) entry which is preliminary data.</text>
</comment>
<evidence type="ECO:0000259" key="8">
    <source>
        <dbReference type="Pfam" id="PF10433"/>
    </source>
</evidence>
<dbReference type="InterPro" id="IPR018846">
    <property type="entry name" value="Beta-prop_RSE1/DDB1/CPSF1_1st"/>
</dbReference>
<keyword evidence="2" id="KW-0507">mRNA processing</keyword>
<dbReference type="GO" id="GO:0008380">
    <property type="term" value="P:RNA splicing"/>
    <property type="evidence" value="ECO:0007669"/>
    <property type="project" value="UniProtKB-KW"/>
</dbReference>
<dbReference type="Pfam" id="PF03178">
    <property type="entry name" value="CPSF_A"/>
    <property type="match status" value="1"/>
</dbReference>
<feature type="domain" description="RSE1/DDB1/CPSF1 C-terminal" evidence="7">
    <location>
        <begin position="840"/>
        <end position="1158"/>
    </location>
</feature>
<evidence type="ECO:0000313" key="11">
    <source>
        <dbReference type="Proteomes" id="UP001211065"/>
    </source>
</evidence>
<evidence type="ECO:0000256" key="3">
    <source>
        <dbReference type="ARBA" id="ARBA00022728"/>
    </source>
</evidence>
<dbReference type="InterPro" id="IPR015943">
    <property type="entry name" value="WD40/YVTN_repeat-like_dom_sf"/>
</dbReference>
<evidence type="ECO:0000256" key="6">
    <source>
        <dbReference type="ARBA" id="ARBA00038266"/>
    </source>
</evidence>
<reference evidence="10" key="1">
    <citation type="submission" date="2020-05" db="EMBL/GenBank/DDBJ databases">
        <title>Phylogenomic resolution of chytrid fungi.</title>
        <authorList>
            <person name="Stajich J.E."/>
            <person name="Amses K."/>
            <person name="Simmons R."/>
            <person name="Seto K."/>
            <person name="Myers J."/>
            <person name="Bonds A."/>
            <person name="Quandt C.A."/>
            <person name="Barry K."/>
            <person name="Liu P."/>
            <person name="Grigoriev I."/>
            <person name="Longcore J.E."/>
            <person name="James T.Y."/>
        </authorList>
    </citation>
    <scope>NUCLEOTIDE SEQUENCE</scope>
    <source>
        <strain evidence="10">JEL0476</strain>
    </source>
</reference>
<dbReference type="FunFam" id="2.130.10.10:FF:000031">
    <property type="entry name" value="Splicing factor 3b subunit 3"/>
    <property type="match status" value="1"/>
</dbReference>
<dbReference type="Pfam" id="PF23726">
    <property type="entry name" value="Beta-prop_RSE1_2nd"/>
    <property type="match status" value="1"/>
</dbReference>
<proteinExistence type="inferred from homology"/>
<keyword evidence="3" id="KW-0747">Spliceosome</keyword>
<dbReference type="Proteomes" id="UP001211065">
    <property type="component" value="Unassembled WGS sequence"/>
</dbReference>
<organism evidence="10 11">
    <name type="scientific">Clydaea vesicula</name>
    <dbReference type="NCBI Taxonomy" id="447962"/>
    <lineage>
        <taxon>Eukaryota</taxon>
        <taxon>Fungi</taxon>
        <taxon>Fungi incertae sedis</taxon>
        <taxon>Chytridiomycota</taxon>
        <taxon>Chytridiomycota incertae sedis</taxon>
        <taxon>Chytridiomycetes</taxon>
        <taxon>Lobulomycetales</taxon>
        <taxon>Lobulomycetaceae</taxon>
        <taxon>Clydaea</taxon>
    </lineage>
</organism>
<dbReference type="InterPro" id="IPR050358">
    <property type="entry name" value="RSE1/DDB1/CFT1"/>
</dbReference>
<feature type="domain" description="RSE1/DDB1/CPSF1 first beta-propeller" evidence="8">
    <location>
        <begin position="1"/>
        <end position="357"/>
    </location>
</feature>
<dbReference type="InterPro" id="IPR036322">
    <property type="entry name" value="WD40_repeat_dom_sf"/>
</dbReference>
<comment type="subcellular location">
    <subcellularLocation>
        <location evidence="1">Nucleus</location>
    </subcellularLocation>
</comment>
<protein>
    <submittedName>
        <fullName evidence="10">Splicing factor 3B subunit 3</fullName>
    </submittedName>
</protein>
<dbReference type="Gene3D" id="2.130.10.10">
    <property type="entry name" value="YVTN repeat-like/Quinoprotein amine dehydrogenase"/>
    <property type="match status" value="3"/>
</dbReference>
<comment type="similarity">
    <text evidence="6">Belongs to the RSE1 family.</text>
</comment>
<dbReference type="InterPro" id="IPR004871">
    <property type="entry name" value="RSE1/DDB1/CPSF1_C"/>
</dbReference>
<dbReference type="FunFam" id="2.130.10.10:FF:001143">
    <property type="entry name" value="Pre-mRNA-splicing factor rse-1, putative"/>
    <property type="match status" value="1"/>
</dbReference>
<feature type="domain" description="RSE1/DDB1/CPSF1 second beta-propeller" evidence="9">
    <location>
        <begin position="436"/>
        <end position="761"/>
    </location>
</feature>
<keyword evidence="11" id="KW-1185">Reference proteome</keyword>
<dbReference type="Pfam" id="PF10433">
    <property type="entry name" value="Beta-prop_RSE1_1st"/>
    <property type="match status" value="1"/>
</dbReference>
<name>A0AAD5U0H9_9FUNG</name>
<dbReference type="PANTHER" id="PTHR10644">
    <property type="entry name" value="DNA REPAIR/RNA PROCESSING CPSF FAMILY"/>
    <property type="match status" value="1"/>
</dbReference>
<accession>A0AAD5U0H9</accession>
<dbReference type="GO" id="GO:0003676">
    <property type="term" value="F:nucleic acid binding"/>
    <property type="evidence" value="ECO:0007669"/>
    <property type="project" value="InterPro"/>
</dbReference>
<dbReference type="GO" id="GO:0006397">
    <property type="term" value="P:mRNA processing"/>
    <property type="evidence" value="ECO:0007669"/>
    <property type="project" value="UniProtKB-KW"/>
</dbReference>
<evidence type="ECO:0000256" key="2">
    <source>
        <dbReference type="ARBA" id="ARBA00022664"/>
    </source>
</evidence>
<evidence type="ECO:0000256" key="4">
    <source>
        <dbReference type="ARBA" id="ARBA00023187"/>
    </source>
</evidence>
<dbReference type="GO" id="GO:0005681">
    <property type="term" value="C:spliceosomal complex"/>
    <property type="evidence" value="ECO:0007669"/>
    <property type="project" value="UniProtKB-KW"/>
</dbReference>
<evidence type="ECO:0000256" key="5">
    <source>
        <dbReference type="ARBA" id="ARBA00023242"/>
    </source>
</evidence>
<keyword evidence="5" id="KW-0539">Nucleus</keyword>
<evidence type="ECO:0000313" key="10">
    <source>
        <dbReference type="EMBL" id="KAJ3220522.1"/>
    </source>
</evidence>
<feature type="non-terminal residue" evidence="10">
    <location>
        <position position="1"/>
    </location>
</feature>
<dbReference type="InterPro" id="IPR058543">
    <property type="entry name" value="Beta-prop_RSE1/DDB1/CPSF1_2nd"/>
</dbReference>
<dbReference type="EMBL" id="JADGJW010000294">
    <property type="protein sequence ID" value="KAJ3220522.1"/>
    <property type="molecule type" value="Genomic_DNA"/>
</dbReference>
<sequence length="1188" mass="131501">KNNILQIYRPDPQTGKVISLLSTNVFGILRAISQFRLPGSTKDVLIATSDSGRISILEYNTEKNLFEKVHQETFGKSGIRRLVPGQFLASDPKGRAVMLSAAEKHKLVYILNRDSEAKMTINSPLEANTPNVITFALIGVDVGYENPIFASIEVDFTDSDQDSTNEAFLNIEKNLVYYELDLGLNHVVRKWSQSIELTANLLIPLPGGGDGPSGVLVCSENYITWVHQNFKSQKIPIPKRPNLYQSNKINSNEGLESKIIITNYVVHKIKKKKEKHFFILLQTELGDLFKLTCDYEKPNLDGSVGGGVTNLKIKYFDTIPLAGSICLLKSGFLFAASELGNHYLYQIEQLGDDDDTQTEYNSQDLDQEKLTPEFSIYFNPRSFLNISPVDELESLSPILDAKVANLAEEDTPQIYVVCGTGARSSFRVLRHGLECSEIAISELPGNPNSVWTCRAHVNDPYDSFIVVSFVNATLVLSISESGVDEVTDTGFLGSTPTLLVALVGEDSLVQIYPQGIRHIRSDQRVSEWPTPSSGIIVQAACNQKQVAIALSSGELVYFELDNSGNLNEFQDRKEMSSPVTALGIGPVPEGRIRSNFLAVGCEDNTVRVFSLAPETCLNPINVQAVQSTPESITITAMQDSEASISFTQHTLFMHVGLQNGVLLRSTLDSVTGSLSDTRSRFIGTKPCKLFQVRIGCASSTDNPNAVLILSSRPWLAYIYQGRTKLVPISYEALEFGSSFSSENCPEGIVAVSGNVLRILQVEKLGNVFNQGVVPLNYTPRRIALNQSAKNFVIIESDHGVICSSEKKALLNGGDIADIVELPEDQFGLPKHPNPSGKWVSCVRLMDPFQGEILTKFDLDNNEAAFSVSVLQFNTSPGVTYAVVGTAKDVTLSPRSCASGYLRTYKFIENGNKLEFVHITPIEEVPQSIYPFQGRMLVGMGKSLRIYDLGKKKMLRKCELSKFPNLVVNIQTQGDRIIVSDVQEGVFYCKYLQQENRIVIFADESLPRWMTCQVMLDYDTVCGGDKFGNIFVSRLPRQISDEADDDPTGSKMGVERNFLNGALHKVQHVCEYHVGEAISSVHRTVLVPGGREVILYTTFLGKIGILIPFITKDDVEFFTTLEMHLRQENSSLVGRDHLSFRSSSNPCRSVVDGDLCEVFNLLPPEKRRAIAEGLDRTSSEVSKKLEDIR</sequence>
<evidence type="ECO:0000259" key="7">
    <source>
        <dbReference type="Pfam" id="PF03178"/>
    </source>
</evidence>
<dbReference type="AlphaFoldDB" id="A0AAD5U0H9"/>
<evidence type="ECO:0000259" key="9">
    <source>
        <dbReference type="Pfam" id="PF23726"/>
    </source>
</evidence>